<dbReference type="STRING" id="531814.SAMN04487944_1163"/>
<evidence type="ECO:0000313" key="1">
    <source>
        <dbReference type="EMBL" id="SES04300.1"/>
    </source>
</evidence>
<dbReference type="Proteomes" id="UP000199687">
    <property type="component" value="Unassembled WGS sequence"/>
</dbReference>
<evidence type="ECO:0000313" key="2">
    <source>
        <dbReference type="Proteomes" id="UP000199687"/>
    </source>
</evidence>
<dbReference type="EMBL" id="FOGL01000016">
    <property type="protein sequence ID" value="SES04300.1"/>
    <property type="molecule type" value="Genomic_DNA"/>
</dbReference>
<dbReference type="AlphaFoldDB" id="A0A1H9U411"/>
<protein>
    <submittedName>
        <fullName evidence="1">Uncharacterized protein</fullName>
    </submittedName>
</protein>
<proteinExistence type="predicted"/>
<keyword evidence="2" id="KW-1185">Reference proteome</keyword>
<accession>A0A1H9U411</accession>
<reference evidence="1 2" key="1">
    <citation type="submission" date="2016-10" db="EMBL/GenBank/DDBJ databases">
        <authorList>
            <person name="de Groot N.N."/>
        </authorList>
    </citation>
    <scope>NUCLEOTIDE SEQUENCE [LARGE SCALE GENOMIC DNA]</scope>
    <source>
        <strain evidence="1 2">CGMCC 1.7727</strain>
    </source>
</reference>
<name>A0A1H9U411_9BACI</name>
<gene>
    <name evidence="1" type="ORF">SAMN04487944_1163</name>
</gene>
<organism evidence="1 2">
    <name type="scientific">Gracilibacillus ureilyticus</name>
    <dbReference type="NCBI Taxonomy" id="531814"/>
    <lineage>
        <taxon>Bacteria</taxon>
        <taxon>Bacillati</taxon>
        <taxon>Bacillota</taxon>
        <taxon>Bacilli</taxon>
        <taxon>Bacillales</taxon>
        <taxon>Bacillaceae</taxon>
        <taxon>Gracilibacillus</taxon>
    </lineage>
</organism>
<sequence>MKLYYSDRAKEYERVYFRDDPIRQQEQINIQDTMKEFFKNRNSMWYRVLDSICATRSQTYNSH</sequence>